<accession>A0A0M9X9Y2</accession>
<dbReference type="Proteomes" id="UP000037773">
    <property type="component" value="Unassembled WGS sequence"/>
</dbReference>
<gene>
    <name evidence="2" type="ORF">ADK41_07205</name>
</gene>
<feature type="region of interest" description="Disordered" evidence="1">
    <location>
        <begin position="66"/>
        <end position="92"/>
    </location>
</feature>
<sequence length="139" mass="14042">MDVSVPAKTAPGSCTARITATAKGVKSVERVTTIEVRAAARCAAEAGEQRAVDLGEEVNHDGTATVAASGEGDFDGAGRSHDGDPLPAAGPVAWDGVTCDAPDPPGTAGNLVEARGRAVLPRPGRTARCAWSPRPTTAR</sequence>
<evidence type="ECO:0000313" key="3">
    <source>
        <dbReference type="Proteomes" id="UP000037773"/>
    </source>
</evidence>
<dbReference type="PATRIC" id="fig|36816.3.peg.1543"/>
<proteinExistence type="predicted"/>
<reference evidence="2 3" key="1">
    <citation type="submission" date="2015-07" db="EMBL/GenBank/DDBJ databases">
        <authorList>
            <person name="Noorani M."/>
        </authorList>
    </citation>
    <scope>NUCLEOTIDE SEQUENCE [LARGE SCALE GENOMIC DNA]</scope>
    <source>
        <strain evidence="2 3">NRRL B-24567</strain>
    </source>
</reference>
<evidence type="ECO:0000256" key="1">
    <source>
        <dbReference type="SAM" id="MobiDB-lite"/>
    </source>
</evidence>
<comment type="caution">
    <text evidence="2">The sequence shown here is derived from an EMBL/GenBank/DDBJ whole genome shotgun (WGS) entry which is preliminary data.</text>
</comment>
<name>A0A0M9X9Y2_9ACTN</name>
<dbReference type="EMBL" id="LGCN01000074">
    <property type="protein sequence ID" value="KOT42602.1"/>
    <property type="molecule type" value="Genomic_DNA"/>
</dbReference>
<evidence type="ECO:0000313" key="2">
    <source>
        <dbReference type="EMBL" id="KOT42602.1"/>
    </source>
</evidence>
<dbReference type="AlphaFoldDB" id="A0A0M9X9Y2"/>
<protein>
    <submittedName>
        <fullName evidence="2">Uncharacterized protein</fullName>
    </submittedName>
</protein>
<keyword evidence="3" id="KW-1185">Reference proteome</keyword>
<organism evidence="2 3">
    <name type="scientific">Streptomyces caelestis</name>
    <dbReference type="NCBI Taxonomy" id="36816"/>
    <lineage>
        <taxon>Bacteria</taxon>
        <taxon>Bacillati</taxon>
        <taxon>Actinomycetota</taxon>
        <taxon>Actinomycetes</taxon>
        <taxon>Kitasatosporales</taxon>
        <taxon>Streptomycetaceae</taxon>
        <taxon>Streptomyces</taxon>
    </lineage>
</organism>